<comment type="caution">
    <text evidence="5">The sequence shown here is derived from an EMBL/GenBank/DDBJ whole genome shotgun (WGS) entry which is preliminary data.</text>
</comment>
<accession>A0A1E3RW87</accession>
<dbReference type="InterPro" id="IPR036291">
    <property type="entry name" value="NAD(P)-bd_dom_sf"/>
</dbReference>
<dbReference type="InterPro" id="IPR002347">
    <property type="entry name" value="SDR_fam"/>
</dbReference>
<dbReference type="OrthoDB" id="151996at2"/>
<comment type="similarity">
    <text evidence="1 3">Belongs to the short-chain dehydrogenases/reductases (SDR) family.</text>
</comment>
<evidence type="ECO:0000313" key="6">
    <source>
        <dbReference type="Proteomes" id="UP000094243"/>
    </source>
</evidence>
<evidence type="ECO:0000256" key="3">
    <source>
        <dbReference type="RuleBase" id="RU000363"/>
    </source>
</evidence>
<organism evidence="5 6">
    <name type="scientific">Mycolicibacterium holsaticum</name>
    <dbReference type="NCBI Taxonomy" id="152142"/>
    <lineage>
        <taxon>Bacteria</taxon>
        <taxon>Bacillati</taxon>
        <taxon>Actinomycetota</taxon>
        <taxon>Actinomycetes</taxon>
        <taxon>Mycobacteriales</taxon>
        <taxon>Mycobacteriaceae</taxon>
        <taxon>Mycolicibacterium</taxon>
    </lineage>
</organism>
<dbReference type="PRINTS" id="PR00081">
    <property type="entry name" value="GDHRDH"/>
</dbReference>
<dbReference type="Pfam" id="PF00106">
    <property type="entry name" value="adh_short"/>
    <property type="match status" value="1"/>
</dbReference>
<keyword evidence="6" id="KW-1185">Reference proteome</keyword>
<evidence type="ECO:0000256" key="1">
    <source>
        <dbReference type="ARBA" id="ARBA00006484"/>
    </source>
</evidence>
<evidence type="ECO:0000259" key="4">
    <source>
        <dbReference type="SMART" id="SM00822"/>
    </source>
</evidence>
<reference evidence="6" key="1">
    <citation type="submission" date="2016-09" db="EMBL/GenBank/DDBJ databases">
        <authorList>
            <person name="Greninger A.L."/>
            <person name="Jerome K.R."/>
            <person name="Mcnair B."/>
            <person name="Wallis C."/>
            <person name="Fang F."/>
        </authorList>
    </citation>
    <scope>NUCLEOTIDE SEQUENCE [LARGE SCALE GENOMIC DNA]</scope>
    <source>
        <strain evidence="6">M7</strain>
    </source>
</reference>
<dbReference type="Gene3D" id="3.40.50.720">
    <property type="entry name" value="NAD(P)-binding Rossmann-like Domain"/>
    <property type="match status" value="1"/>
</dbReference>
<dbReference type="PANTHER" id="PTHR44196">
    <property type="entry name" value="DEHYDROGENASE/REDUCTASE SDR FAMILY MEMBER 7B"/>
    <property type="match status" value="1"/>
</dbReference>
<dbReference type="SMART" id="SM00822">
    <property type="entry name" value="PKS_KR"/>
    <property type="match status" value="1"/>
</dbReference>
<dbReference type="PANTHER" id="PTHR44196:SF1">
    <property type="entry name" value="DEHYDROGENASE_REDUCTASE SDR FAMILY MEMBER 7B"/>
    <property type="match status" value="1"/>
</dbReference>
<evidence type="ECO:0000256" key="2">
    <source>
        <dbReference type="ARBA" id="ARBA00023002"/>
    </source>
</evidence>
<dbReference type="AlphaFoldDB" id="A0A1E3RW87"/>
<dbReference type="PROSITE" id="PS00061">
    <property type="entry name" value="ADH_SHORT"/>
    <property type="match status" value="1"/>
</dbReference>
<dbReference type="EMBL" id="MIGZ01000047">
    <property type="protein sequence ID" value="ODQ94186.1"/>
    <property type="molecule type" value="Genomic_DNA"/>
</dbReference>
<dbReference type="InterPro" id="IPR020904">
    <property type="entry name" value="Sc_DH/Rdtase_CS"/>
</dbReference>
<dbReference type="GO" id="GO:0016020">
    <property type="term" value="C:membrane"/>
    <property type="evidence" value="ECO:0007669"/>
    <property type="project" value="TreeGrafter"/>
</dbReference>
<name>A0A1E3RW87_9MYCO</name>
<proteinExistence type="inferred from homology"/>
<dbReference type="NCBIfam" id="NF005495">
    <property type="entry name" value="PRK07109.1"/>
    <property type="match status" value="1"/>
</dbReference>
<dbReference type="PRINTS" id="PR00080">
    <property type="entry name" value="SDRFAMILY"/>
</dbReference>
<protein>
    <submittedName>
        <fullName evidence="5">Short-chain dehydrogenase</fullName>
    </submittedName>
</protein>
<dbReference type="InterPro" id="IPR057326">
    <property type="entry name" value="KR_dom"/>
</dbReference>
<feature type="domain" description="Ketoreductase" evidence="4">
    <location>
        <begin position="6"/>
        <end position="190"/>
    </location>
</feature>
<sequence>MTNASSTVVVTGASAGIGRAVARAFGATGARVALIARGRAGLEAAAADVQKAGGVALVVPVDVADANELDAAADRIEDTFGPIDVWVNGAFATIFAPFDQITPEEFRRATDVTYLGFVYGTMAALKRMKPRNRGTIIQVGSALGMRSIPLQSAYCGAKHAINGFTESLRTELMHDHSKVNVTVVQMPGVNTPQFSWVRSKLSGHPQPVAPVYQPEIPARAVVYAAKHPKHKQYWVGTSTVLTLIGQRMVPALLDRYLARTGFSSQQTDDTIDGRPGNLFEPLDGETGTDHGAHGVFDAKAHAHSPEWWLRSHARPLAAAAVAGSVGAAAGRTLRDRRGARER</sequence>
<dbReference type="GO" id="GO:0016491">
    <property type="term" value="F:oxidoreductase activity"/>
    <property type="evidence" value="ECO:0007669"/>
    <property type="project" value="UniProtKB-KW"/>
</dbReference>
<gene>
    <name evidence="5" type="ORF">BHQ17_10325</name>
</gene>
<dbReference type="SUPFAM" id="SSF51735">
    <property type="entry name" value="NAD(P)-binding Rossmann-fold domains"/>
    <property type="match status" value="1"/>
</dbReference>
<evidence type="ECO:0000313" key="5">
    <source>
        <dbReference type="EMBL" id="ODQ94186.1"/>
    </source>
</evidence>
<dbReference type="RefSeq" id="WP_069405114.1">
    <property type="nucleotide sequence ID" value="NZ_MIGZ01000047.1"/>
</dbReference>
<keyword evidence="2" id="KW-0560">Oxidoreductase</keyword>
<dbReference type="Proteomes" id="UP000094243">
    <property type="component" value="Unassembled WGS sequence"/>
</dbReference>